<dbReference type="PANTHER" id="PTHR10566">
    <property type="entry name" value="CHAPERONE-ACTIVITY OF BC1 COMPLEX CABC1 -RELATED"/>
    <property type="match status" value="1"/>
</dbReference>
<comment type="caution">
    <text evidence="4">The sequence shown here is derived from an EMBL/GenBank/DDBJ whole genome shotgun (WGS) entry which is preliminary data.</text>
</comment>
<dbReference type="SUPFAM" id="SSF56112">
    <property type="entry name" value="Protein kinase-like (PK-like)"/>
    <property type="match status" value="1"/>
</dbReference>
<feature type="domain" description="Protein kinase" evidence="3">
    <location>
        <begin position="121"/>
        <end position="454"/>
    </location>
</feature>
<dbReference type="EMBL" id="JACHID010000011">
    <property type="protein sequence ID" value="MBB5022503.1"/>
    <property type="molecule type" value="Genomic_DNA"/>
</dbReference>
<feature type="transmembrane region" description="Helical" evidence="2">
    <location>
        <begin position="496"/>
        <end position="515"/>
    </location>
</feature>
<keyword evidence="2" id="KW-0812">Transmembrane</keyword>
<organism evidence="4 5">
    <name type="scientific">Desulfurispira natronophila</name>
    <dbReference type="NCBI Taxonomy" id="682562"/>
    <lineage>
        <taxon>Bacteria</taxon>
        <taxon>Pseudomonadati</taxon>
        <taxon>Chrysiogenota</taxon>
        <taxon>Chrysiogenia</taxon>
        <taxon>Chrysiogenales</taxon>
        <taxon>Chrysiogenaceae</taxon>
        <taxon>Desulfurispira</taxon>
    </lineage>
</organism>
<dbReference type="InterPro" id="IPR011009">
    <property type="entry name" value="Kinase-like_dom_sf"/>
</dbReference>
<dbReference type="AlphaFoldDB" id="A0A7W8DHP5"/>
<evidence type="ECO:0000256" key="1">
    <source>
        <dbReference type="ARBA" id="ARBA00009670"/>
    </source>
</evidence>
<evidence type="ECO:0000313" key="5">
    <source>
        <dbReference type="Proteomes" id="UP000528322"/>
    </source>
</evidence>
<reference evidence="4 5" key="1">
    <citation type="submission" date="2020-08" db="EMBL/GenBank/DDBJ databases">
        <title>Genomic Encyclopedia of Type Strains, Phase IV (KMG-IV): sequencing the most valuable type-strain genomes for metagenomic binning, comparative biology and taxonomic classification.</title>
        <authorList>
            <person name="Goeker M."/>
        </authorList>
    </citation>
    <scope>NUCLEOTIDE SEQUENCE [LARGE SCALE GENOMIC DNA]</scope>
    <source>
        <strain evidence="4 5">DSM 22071</strain>
    </source>
</reference>
<keyword evidence="4" id="KW-0808">Transferase</keyword>
<name>A0A7W8DHP5_9BACT</name>
<dbReference type="InterPro" id="IPR000719">
    <property type="entry name" value="Prot_kinase_dom"/>
</dbReference>
<dbReference type="Gene3D" id="1.10.510.10">
    <property type="entry name" value="Transferase(Phosphotransferase) domain 1"/>
    <property type="match status" value="1"/>
</dbReference>
<accession>A0A7W8DHP5</accession>
<proteinExistence type="inferred from homology"/>
<keyword evidence="4" id="KW-0830">Ubiquinone</keyword>
<feature type="transmembrane region" description="Helical" evidence="2">
    <location>
        <begin position="521"/>
        <end position="548"/>
    </location>
</feature>
<dbReference type="PROSITE" id="PS50011">
    <property type="entry name" value="PROTEIN_KINASE_DOM"/>
    <property type="match status" value="1"/>
</dbReference>
<comment type="similarity">
    <text evidence="1">Belongs to the protein kinase superfamily. ADCK protein kinase family.</text>
</comment>
<dbReference type="RefSeq" id="WP_183733126.1">
    <property type="nucleotide sequence ID" value="NZ_JACHID010000011.1"/>
</dbReference>
<dbReference type="GO" id="GO:0004672">
    <property type="term" value="F:protein kinase activity"/>
    <property type="evidence" value="ECO:0007669"/>
    <property type="project" value="InterPro"/>
</dbReference>
<evidence type="ECO:0000256" key="2">
    <source>
        <dbReference type="SAM" id="Phobius"/>
    </source>
</evidence>
<dbReference type="Pfam" id="PF03109">
    <property type="entry name" value="ABC1"/>
    <property type="match status" value="1"/>
</dbReference>
<keyword evidence="5" id="KW-1185">Reference proteome</keyword>
<keyword evidence="2" id="KW-1133">Transmembrane helix</keyword>
<keyword evidence="4" id="KW-0418">Kinase</keyword>
<dbReference type="InterPro" id="IPR050154">
    <property type="entry name" value="UbiB_kinase"/>
</dbReference>
<dbReference type="GO" id="GO:0005524">
    <property type="term" value="F:ATP binding"/>
    <property type="evidence" value="ECO:0007669"/>
    <property type="project" value="InterPro"/>
</dbReference>
<evidence type="ECO:0000313" key="4">
    <source>
        <dbReference type="EMBL" id="MBB5022503.1"/>
    </source>
</evidence>
<protein>
    <submittedName>
        <fullName evidence="4">Putative unusual protein kinase regulating ubiquinone biosynthesis (AarF/ABC1/UbiB family)</fullName>
    </submittedName>
</protein>
<dbReference type="CDD" id="cd05121">
    <property type="entry name" value="ABC1_ADCK3-like"/>
    <property type="match status" value="1"/>
</dbReference>
<dbReference type="InterPro" id="IPR004147">
    <property type="entry name" value="ABC1_dom"/>
</dbReference>
<gene>
    <name evidence="4" type="ORF">HNR37_001840</name>
</gene>
<sequence>MFFLPRPRKIRRYKDIVSFLIKHASRDFIQGTGLEKDVAASVTSRQTIKGDPVQFVRDLEALGPTFVKLGQIFSTRADLLPQPYIEALSRLQDEVEPFSWDEVESILVNELRRPVSEAFIQFNSQPLAAGSLGQVHRARLHCGTEVAVKVQRPHIRSVILEDLDIISEIAGSVDRHTDIGRKYLFEEMVDEFRKTLLRELDYTLELQNLSTMASILRRYPDVMTPAAFREFSTSHVLTMEFVSGVPIQDHSLVSSGKFPQAHQLAQQLFRSYLDQVLVDGFFHADPHPGNILITEEGKLCLIDLGMVSRITPRSQENLLKLLLAISDGDGHEVAKISMKIATRLPDFDEHNFVRQVSDLVLIYKDATIEQMQTGHVVMELARIANNNSIRPASELTNLGKALLHLDEISRTLDPSFNPAQSLKKHSESVLRRHFFKNFSSGRAFSAMLEGRELMEKFPRRINEFSEALSRNELEFRVRVFDEMRALSSLQGMSNRITMGIVLAALILGAAILTTVPSEHTVFGYPIIAMVVFLIAAAWGFALVISIFLQDRKTRKKGPS</sequence>
<dbReference type="Proteomes" id="UP000528322">
    <property type="component" value="Unassembled WGS sequence"/>
</dbReference>
<dbReference type="PANTHER" id="PTHR10566:SF113">
    <property type="entry name" value="PROTEIN ACTIVITY OF BC1 COMPLEX KINASE 7, CHLOROPLASTIC"/>
    <property type="match status" value="1"/>
</dbReference>
<keyword evidence="2" id="KW-0472">Membrane</keyword>
<evidence type="ECO:0000259" key="3">
    <source>
        <dbReference type="PROSITE" id="PS50011"/>
    </source>
</evidence>